<organism evidence="1 2">
    <name type="scientific">Riccia sorocarpa</name>
    <dbReference type="NCBI Taxonomy" id="122646"/>
    <lineage>
        <taxon>Eukaryota</taxon>
        <taxon>Viridiplantae</taxon>
        <taxon>Streptophyta</taxon>
        <taxon>Embryophyta</taxon>
        <taxon>Marchantiophyta</taxon>
        <taxon>Marchantiopsida</taxon>
        <taxon>Marchantiidae</taxon>
        <taxon>Marchantiales</taxon>
        <taxon>Ricciaceae</taxon>
        <taxon>Riccia</taxon>
    </lineage>
</organism>
<evidence type="ECO:0000313" key="1">
    <source>
        <dbReference type="EMBL" id="KAL3690989.1"/>
    </source>
</evidence>
<evidence type="ECO:0000313" key="2">
    <source>
        <dbReference type="Proteomes" id="UP001633002"/>
    </source>
</evidence>
<proteinExistence type="predicted"/>
<reference evidence="1 2" key="1">
    <citation type="submission" date="2024-09" db="EMBL/GenBank/DDBJ databases">
        <title>Chromosome-scale assembly of Riccia sorocarpa.</title>
        <authorList>
            <person name="Paukszto L."/>
        </authorList>
    </citation>
    <scope>NUCLEOTIDE SEQUENCE [LARGE SCALE GENOMIC DNA]</scope>
    <source>
        <strain evidence="1">LP-2024</strain>
        <tissue evidence="1">Aerial parts of the thallus</tissue>
    </source>
</reference>
<protein>
    <submittedName>
        <fullName evidence="1">Uncharacterized protein</fullName>
    </submittedName>
</protein>
<accession>A0ABD3HKR7</accession>
<keyword evidence="2" id="KW-1185">Reference proteome</keyword>
<dbReference type="Proteomes" id="UP001633002">
    <property type="component" value="Unassembled WGS sequence"/>
</dbReference>
<gene>
    <name evidence="1" type="ORF">R1sor_004640</name>
</gene>
<dbReference type="EMBL" id="JBJQOH010000003">
    <property type="protein sequence ID" value="KAL3690989.1"/>
    <property type="molecule type" value="Genomic_DNA"/>
</dbReference>
<dbReference type="AlphaFoldDB" id="A0ABD3HKR7"/>
<comment type="caution">
    <text evidence="1">The sequence shown here is derived from an EMBL/GenBank/DDBJ whole genome shotgun (WGS) entry which is preliminary data.</text>
</comment>
<name>A0ABD3HKR7_9MARC</name>
<sequence>MLEELPLSRELQDILLSFPKGKAPGVDGANTEAPQAARGLETDNPIKHMLQDHIGDSCLLVTADLTKHHFTPADKIHPRKEHPG</sequence>